<gene>
    <name evidence="8" type="ORF">G3M48_006390</name>
</gene>
<dbReference type="PANTHER" id="PTHR46424:SF1">
    <property type="entry name" value="UBX DOMAIN-CONTAINING PROTEIN 4"/>
    <property type="match status" value="1"/>
</dbReference>
<dbReference type="CDD" id="cd01767">
    <property type="entry name" value="UBX"/>
    <property type="match status" value="1"/>
</dbReference>
<feature type="region of interest" description="Disordered" evidence="6">
    <location>
        <begin position="113"/>
        <end position="160"/>
    </location>
</feature>
<dbReference type="GO" id="GO:0036503">
    <property type="term" value="P:ERAD pathway"/>
    <property type="evidence" value="ECO:0007669"/>
    <property type="project" value="TreeGrafter"/>
</dbReference>
<evidence type="ECO:0000256" key="5">
    <source>
        <dbReference type="ARBA" id="ARBA00046062"/>
    </source>
</evidence>
<organism evidence="8 9">
    <name type="scientific">Beauveria asiatica</name>
    <dbReference type="NCBI Taxonomy" id="1069075"/>
    <lineage>
        <taxon>Eukaryota</taxon>
        <taxon>Fungi</taxon>
        <taxon>Dikarya</taxon>
        <taxon>Ascomycota</taxon>
        <taxon>Pezizomycotina</taxon>
        <taxon>Sordariomycetes</taxon>
        <taxon>Hypocreomycetidae</taxon>
        <taxon>Hypocreales</taxon>
        <taxon>Cordycipitaceae</taxon>
        <taxon>Beauveria</taxon>
    </lineage>
</organism>
<dbReference type="Pfam" id="PF00789">
    <property type="entry name" value="UBX"/>
    <property type="match status" value="1"/>
</dbReference>
<dbReference type="EMBL" id="JAAHCF010000434">
    <property type="protein sequence ID" value="KAK8144042.1"/>
    <property type="molecule type" value="Genomic_DNA"/>
</dbReference>
<dbReference type="GO" id="GO:0006986">
    <property type="term" value="P:response to unfolded protein"/>
    <property type="evidence" value="ECO:0007669"/>
    <property type="project" value="UniProtKB-KW"/>
</dbReference>
<dbReference type="InterPro" id="IPR036249">
    <property type="entry name" value="Thioredoxin-like_sf"/>
</dbReference>
<dbReference type="SUPFAM" id="SSF52833">
    <property type="entry name" value="Thioredoxin-like"/>
    <property type="match status" value="1"/>
</dbReference>
<comment type="caution">
    <text evidence="8">The sequence shown here is derived from an EMBL/GenBank/DDBJ whole genome shotgun (WGS) entry which is preliminary data.</text>
</comment>
<evidence type="ECO:0000256" key="2">
    <source>
        <dbReference type="ARBA" id="ARBA00023230"/>
    </source>
</evidence>
<evidence type="ECO:0000256" key="3">
    <source>
        <dbReference type="ARBA" id="ARBA00038812"/>
    </source>
</evidence>
<dbReference type="Proteomes" id="UP001397290">
    <property type="component" value="Unassembled WGS sequence"/>
</dbReference>
<dbReference type="Gene3D" id="3.10.20.90">
    <property type="entry name" value="Phosphatidylinositol 3-kinase Catalytic Subunit, Chain A, domain 1"/>
    <property type="match status" value="1"/>
</dbReference>
<dbReference type="InterPro" id="IPR029071">
    <property type="entry name" value="Ubiquitin-like_domsf"/>
</dbReference>
<protein>
    <recommendedName>
        <fullName evidence="4">UBX domain-containing protein 2</fullName>
    </recommendedName>
</protein>
<evidence type="ECO:0000259" key="7">
    <source>
        <dbReference type="PROSITE" id="PS50033"/>
    </source>
</evidence>
<dbReference type="InterPro" id="IPR001012">
    <property type="entry name" value="UBX_dom"/>
</dbReference>
<feature type="region of interest" description="Disordered" evidence="6">
    <location>
        <begin position="440"/>
        <end position="469"/>
    </location>
</feature>
<evidence type="ECO:0000313" key="8">
    <source>
        <dbReference type="EMBL" id="KAK8144042.1"/>
    </source>
</evidence>
<feature type="compositionally biased region" description="Low complexity" evidence="6">
    <location>
        <begin position="279"/>
        <end position="288"/>
    </location>
</feature>
<feature type="compositionally biased region" description="Low complexity" evidence="6">
    <location>
        <begin position="419"/>
        <end position="431"/>
    </location>
</feature>
<dbReference type="PROSITE" id="PS50033">
    <property type="entry name" value="UBX"/>
    <property type="match status" value="1"/>
</dbReference>
<feature type="compositionally biased region" description="Low complexity" evidence="6">
    <location>
        <begin position="114"/>
        <end position="156"/>
    </location>
</feature>
<evidence type="ECO:0000256" key="4">
    <source>
        <dbReference type="ARBA" id="ARBA00041575"/>
    </source>
</evidence>
<proteinExistence type="predicted"/>
<feature type="region of interest" description="Disordered" evidence="6">
    <location>
        <begin position="195"/>
        <end position="290"/>
    </location>
</feature>
<dbReference type="Pfam" id="PF23187">
    <property type="entry name" value="UBX7_N"/>
    <property type="match status" value="1"/>
</dbReference>
<evidence type="ECO:0000313" key="9">
    <source>
        <dbReference type="Proteomes" id="UP001397290"/>
    </source>
</evidence>
<feature type="compositionally biased region" description="Low complexity" evidence="6">
    <location>
        <begin position="195"/>
        <end position="204"/>
    </location>
</feature>
<dbReference type="Gene3D" id="3.40.30.10">
    <property type="entry name" value="Glutaredoxin"/>
    <property type="match status" value="1"/>
</dbReference>
<comment type="subcellular location">
    <subcellularLocation>
        <location evidence="1">Endoplasmic reticulum membrane</location>
        <topology evidence="1">Peripheral membrane protein</topology>
    </subcellularLocation>
</comment>
<dbReference type="PANTHER" id="PTHR46424">
    <property type="entry name" value="UBX DOMAIN-CONTAINING PROTEIN 4"/>
    <property type="match status" value="1"/>
</dbReference>
<dbReference type="GO" id="GO:0005789">
    <property type="term" value="C:endoplasmic reticulum membrane"/>
    <property type="evidence" value="ECO:0007669"/>
    <property type="project" value="UniProtKB-SubCell"/>
</dbReference>
<reference evidence="8 9" key="1">
    <citation type="submission" date="2020-02" db="EMBL/GenBank/DDBJ databases">
        <title>Comparative genomics of the hypocrealean fungal genus Beauvera.</title>
        <authorList>
            <person name="Showalter D.N."/>
            <person name="Bushley K.E."/>
            <person name="Rehner S.A."/>
        </authorList>
    </citation>
    <scope>NUCLEOTIDE SEQUENCE [LARGE SCALE GENOMIC DNA]</scope>
    <source>
        <strain evidence="8 9">ARSEF4384</strain>
    </source>
</reference>
<sequence length="469" mass="50482">MFFQGSIQQGISTAVDQQKLLLCFVTDDNDESQTWENEYLQDQSISGLITTKAVALRLKAGSDEAGYLAQIFPLPKTPTIVIMKHGELKEYIASGTAKEDFLRRLANAFSTGNAAAPTPVASTPAAGAATAAAAPTPDDEAAAPPSSSVPSGSPDSDGSENVRRILAERAAKAQKDAAARQVKEAEAAAAAAASTAKGKGKAVANSEPAPSSQTAAQKEAAELLRKSRAQQNDERRRILKRIEDDKAARRELAAHRKKQREEGRAAAVETNAKEQQQVRAASRSSSSSPNALAAIQVRLSDGSTLRTKFPATESIKDIRIWVDKERSDGQGPYYFKQILTPLPNKNIDTTEEDKSLRELGLSPSSTLLLIPIQRFAAAYEAQCPSQGFFNQMMVLLFGVFTWLQGLLGLGGTAPPPGEQAPSQQPANSPAALRNQRVQAFQNPNDRRGDQQLYNGNSLNFEPRPDEDEK</sequence>
<dbReference type="AlphaFoldDB" id="A0AAW0RPD9"/>
<accession>A0AAW0RPD9</accession>
<comment type="function">
    <text evidence="5">Involved in endoplasmic reticulum-associated protein degradation (ERAD). Acts as a platform to recruit both UBQLN1 and VCP to the ER during ERAD.</text>
</comment>
<keyword evidence="9" id="KW-1185">Reference proteome</keyword>
<comment type="subunit">
    <text evidence="3">Directly interacts with VCP. Interacts with UBQLN1. Forms a complex with VCP and UBQLN1.</text>
</comment>
<feature type="region of interest" description="Disordered" evidence="6">
    <location>
        <begin position="413"/>
        <end position="432"/>
    </location>
</feature>
<keyword evidence="2" id="KW-0834">Unfolded protein response</keyword>
<feature type="domain" description="UBX" evidence="7">
    <location>
        <begin position="288"/>
        <end position="369"/>
    </location>
</feature>
<dbReference type="SMART" id="SM00166">
    <property type="entry name" value="UBX"/>
    <property type="match status" value="1"/>
</dbReference>
<dbReference type="SUPFAM" id="SSF54236">
    <property type="entry name" value="Ubiquitin-like"/>
    <property type="match status" value="1"/>
</dbReference>
<evidence type="ECO:0000256" key="1">
    <source>
        <dbReference type="ARBA" id="ARBA00004406"/>
    </source>
</evidence>
<evidence type="ECO:0000256" key="6">
    <source>
        <dbReference type="SAM" id="MobiDB-lite"/>
    </source>
</evidence>
<feature type="compositionally biased region" description="Basic and acidic residues" evidence="6">
    <location>
        <begin position="219"/>
        <end position="264"/>
    </location>
</feature>
<name>A0AAW0RPD9_9HYPO</name>